<evidence type="ECO:0000313" key="2">
    <source>
        <dbReference type="Proteomes" id="UP001153148"/>
    </source>
</evidence>
<keyword evidence="2" id="KW-1185">Reference proteome</keyword>
<evidence type="ECO:0000313" key="1">
    <source>
        <dbReference type="EMBL" id="CAG2068739.1"/>
    </source>
</evidence>
<gene>
    <name evidence="1" type="ORF">TPAB3V08_LOCUS15682</name>
</gene>
<feature type="non-terminal residue" evidence="1">
    <location>
        <position position="140"/>
    </location>
</feature>
<proteinExistence type="predicted"/>
<sequence>ITSVRPDVLDHALGAEDTVALRGAGIAPNTLGDVSCTLVDSATQQVSVTTYIGGTDSVPDSGLRGCQESLEVRKSLVSEGMIELLVELVHQSGRFALKCSSTLLGDIAVDEKVEVTVVDSRELTVTRVVPDKVIVGQRFQ</sequence>
<name>A0ABN7PT16_TIMPD</name>
<protein>
    <submittedName>
        <fullName evidence="1">Uncharacterized protein</fullName>
    </submittedName>
</protein>
<organism evidence="1 2">
    <name type="scientific">Timema podura</name>
    <name type="common">Walking stick</name>
    <dbReference type="NCBI Taxonomy" id="61482"/>
    <lineage>
        <taxon>Eukaryota</taxon>
        <taxon>Metazoa</taxon>
        <taxon>Ecdysozoa</taxon>
        <taxon>Arthropoda</taxon>
        <taxon>Hexapoda</taxon>
        <taxon>Insecta</taxon>
        <taxon>Pterygota</taxon>
        <taxon>Neoptera</taxon>
        <taxon>Polyneoptera</taxon>
        <taxon>Phasmatodea</taxon>
        <taxon>Timematodea</taxon>
        <taxon>Timematoidea</taxon>
        <taxon>Timematidae</taxon>
        <taxon>Timema</taxon>
    </lineage>
</organism>
<dbReference type="Proteomes" id="UP001153148">
    <property type="component" value="Unassembled WGS sequence"/>
</dbReference>
<dbReference type="EMBL" id="CAJPIN010100894">
    <property type="protein sequence ID" value="CAG2068739.1"/>
    <property type="molecule type" value="Genomic_DNA"/>
</dbReference>
<reference evidence="1" key="1">
    <citation type="submission" date="2021-03" db="EMBL/GenBank/DDBJ databases">
        <authorList>
            <person name="Tran Van P."/>
        </authorList>
    </citation>
    <scope>NUCLEOTIDE SEQUENCE</scope>
</reference>
<comment type="caution">
    <text evidence="1">The sequence shown here is derived from an EMBL/GenBank/DDBJ whole genome shotgun (WGS) entry which is preliminary data.</text>
</comment>
<feature type="non-terminal residue" evidence="1">
    <location>
        <position position="1"/>
    </location>
</feature>
<accession>A0ABN7PT16</accession>